<dbReference type="Pfam" id="PF05594">
    <property type="entry name" value="Fil_haemagg"/>
    <property type="match status" value="2"/>
</dbReference>
<dbReference type="AlphaFoldDB" id="A0AAW9EE02"/>
<dbReference type="Proteomes" id="UP001279012">
    <property type="component" value="Unassembled WGS sequence"/>
</dbReference>
<feature type="non-terminal residue" evidence="1">
    <location>
        <position position="81"/>
    </location>
</feature>
<dbReference type="InterPro" id="IPR008619">
    <property type="entry name" value="Filamentous_hemagglutn_rpt"/>
</dbReference>
<feature type="non-terminal residue" evidence="1">
    <location>
        <position position="1"/>
    </location>
</feature>
<comment type="caution">
    <text evidence="1">The sequence shown here is derived from an EMBL/GenBank/DDBJ whole genome shotgun (WGS) entry which is preliminary data.</text>
</comment>
<accession>A0AAW9EE02</accession>
<dbReference type="InterPro" id="IPR010069">
    <property type="entry name" value="CdiA_FHA1_rpt"/>
</dbReference>
<reference evidence="1" key="1">
    <citation type="submission" date="2023-11" db="EMBL/GenBank/DDBJ databases">
        <title>Detection of rare carbapenemases in Enterobacterales - comparison of two colorimetric and two CIM-based carbapenemase assays.</title>
        <authorList>
            <person name="Schaffarczyk L."/>
            <person name="Noster J."/>
            <person name="Stelzer Y."/>
            <person name="Sattler J."/>
            <person name="Gatermann S."/>
            <person name="Hamprecht A."/>
        </authorList>
    </citation>
    <scope>NUCLEOTIDE SEQUENCE</scope>
    <source>
        <strain evidence="1">CIM-Cont-037</strain>
    </source>
</reference>
<dbReference type="EMBL" id="JAWZZT010001775">
    <property type="protein sequence ID" value="MDX7019188.1"/>
    <property type="molecule type" value="Genomic_DNA"/>
</dbReference>
<dbReference type="NCBIfam" id="TIGR01731">
    <property type="entry name" value="fil_hemag_20aa"/>
    <property type="match status" value="1"/>
</dbReference>
<evidence type="ECO:0000313" key="1">
    <source>
        <dbReference type="EMBL" id="MDX7019188.1"/>
    </source>
</evidence>
<proteinExistence type="predicted"/>
<gene>
    <name evidence="1" type="ORF">SJ059_32715</name>
</gene>
<sequence>ALDNNKGNFLSEGDIYFAFDKGVTNSTGEIQSTKTISIETKEAKVDNISGGNISADGNVTINSGEFKNNASYIASKDKLDI</sequence>
<name>A0AAW9EE02_KLEAE</name>
<evidence type="ECO:0000313" key="2">
    <source>
        <dbReference type="Proteomes" id="UP001279012"/>
    </source>
</evidence>
<organism evidence="1 2">
    <name type="scientific">Klebsiella aerogenes</name>
    <name type="common">Enterobacter aerogenes</name>
    <dbReference type="NCBI Taxonomy" id="548"/>
    <lineage>
        <taxon>Bacteria</taxon>
        <taxon>Pseudomonadati</taxon>
        <taxon>Pseudomonadota</taxon>
        <taxon>Gammaproteobacteria</taxon>
        <taxon>Enterobacterales</taxon>
        <taxon>Enterobacteriaceae</taxon>
        <taxon>Klebsiella/Raoultella group</taxon>
        <taxon>Klebsiella</taxon>
    </lineage>
</organism>
<protein>
    <submittedName>
        <fullName evidence="1">Uncharacterized protein</fullName>
    </submittedName>
</protein>